<organism evidence="2 3">
    <name type="scientific">Saponaria officinalis</name>
    <name type="common">Common soapwort</name>
    <name type="synonym">Lychnis saponaria</name>
    <dbReference type="NCBI Taxonomy" id="3572"/>
    <lineage>
        <taxon>Eukaryota</taxon>
        <taxon>Viridiplantae</taxon>
        <taxon>Streptophyta</taxon>
        <taxon>Embryophyta</taxon>
        <taxon>Tracheophyta</taxon>
        <taxon>Spermatophyta</taxon>
        <taxon>Magnoliopsida</taxon>
        <taxon>eudicotyledons</taxon>
        <taxon>Gunneridae</taxon>
        <taxon>Pentapetalae</taxon>
        <taxon>Caryophyllales</taxon>
        <taxon>Caryophyllaceae</taxon>
        <taxon>Caryophylleae</taxon>
        <taxon>Saponaria</taxon>
    </lineage>
</organism>
<dbReference type="EMBL" id="JBDFQZ010000011">
    <property type="protein sequence ID" value="KAK9676983.1"/>
    <property type="molecule type" value="Genomic_DNA"/>
</dbReference>
<dbReference type="Proteomes" id="UP001443914">
    <property type="component" value="Unassembled WGS sequence"/>
</dbReference>
<dbReference type="InterPro" id="IPR050796">
    <property type="entry name" value="SCF_F-box_component"/>
</dbReference>
<dbReference type="NCBIfam" id="TIGR01640">
    <property type="entry name" value="F_box_assoc_1"/>
    <property type="match status" value="1"/>
</dbReference>
<accession>A0AAW1HJS7</accession>
<dbReference type="Pfam" id="PF08268">
    <property type="entry name" value="FBA_3"/>
    <property type="match status" value="1"/>
</dbReference>
<dbReference type="InterPro" id="IPR017451">
    <property type="entry name" value="F-box-assoc_interact_dom"/>
</dbReference>
<reference evidence="2 3" key="1">
    <citation type="submission" date="2024-03" db="EMBL/GenBank/DDBJ databases">
        <title>WGS assembly of Saponaria officinalis var. Norfolk2.</title>
        <authorList>
            <person name="Jenkins J."/>
            <person name="Shu S."/>
            <person name="Grimwood J."/>
            <person name="Barry K."/>
            <person name="Goodstein D."/>
            <person name="Schmutz J."/>
            <person name="Leebens-Mack J."/>
            <person name="Osbourn A."/>
        </authorList>
    </citation>
    <scope>NUCLEOTIDE SEQUENCE [LARGE SCALE GENOMIC DNA]</scope>
    <source>
        <strain evidence="3">cv. Norfolk2</strain>
        <strain evidence="2">JIC</strain>
        <tissue evidence="2">Leaf</tissue>
    </source>
</reference>
<dbReference type="PANTHER" id="PTHR31672:SF10">
    <property type="entry name" value="F-BOX DOMAIN-CONTAINING PROTEIN"/>
    <property type="match status" value="1"/>
</dbReference>
<proteinExistence type="predicted"/>
<evidence type="ECO:0000259" key="1">
    <source>
        <dbReference type="PROSITE" id="PS50181"/>
    </source>
</evidence>
<dbReference type="EMBL" id="JBDFQZ010000011">
    <property type="protein sequence ID" value="KAK9676982.1"/>
    <property type="molecule type" value="Genomic_DNA"/>
</dbReference>
<dbReference type="Gene3D" id="1.20.1280.50">
    <property type="match status" value="1"/>
</dbReference>
<comment type="caution">
    <text evidence="2">The sequence shown here is derived from an EMBL/GenBank/DDBJ whole genome shotgun (WGS) entry which is preliminary data.</text>
</comment>
<dbReference type="PANTHER" id="PTHR31672">
    <property type="entry name" value="BNACNNG10540D PROTEIN"/>
    <property type="match status" value="1"/>
</dbReference>
<dbReference type="SUPFAM" id="SSF81383">
    <property type="entry name" value="F-box domain"/>
    <property type="match status" value="1"/>
</dbReference>
<dbReference type="Pfam" id="PF00646">
    <property type="entry name" value="F-box"/>
    <property type="match status" value="1"/>
</dbReference>
<evidence type="ECO:0000313" key="3">
    <source>
        <dbReference type="Proteomes" id="UP001443914"/>
    </source>
</evidence>
<dbReference type="InterPro" id="IPR001810">
    <property type="entry name" value="F-box_dom"/>
</dbReference>
<feature type="domain" description="F-box" evidence="1">
    <location>
        <begin position="26"/>
        <end position="73"/>
    </location>
</feature>
<dbReference type="EMBL" id="JBDFQZ010000011">
    <property type="protein sequence ID" value="KAK9676981.1"/>
    <property type="molecule type" value="Genomic_DNA"/>
</dbReference>
<protein>
    <recommendedName>
        <fullName evidence="1">F-box domain-containing protein</fullName>
    </recommendedName>
</protein>
<dbReference type="PROSITE" id="PS50181">
    <property type="entry name" value="FBOX"/>
    <property type="match status" value="1"/>
</dbReference>
<sequence length="436" mass="49685">MAEAGGKDEADLPSSPLHVYYRKMPRKTEYNIPQEIVIEILKRVPVESLLRFMCVSKSWFSLITNPNFVSDHLSCQSNPISKDSMCTLFRVNSRLFLHQLHEPIDEWTEIHSPMENIGEIVGCCHGVVCLFDYFSRFYRPLILWNPSIRKAVYVRFKIPAFDKKMSILVNPATLYFSFGFGLDLVSKDYKVVRVCYNWIEACNTMYLHTDICSLSKNGWTRYVTIIEGDRFILECKGVYVNGFIHWICTKKHGSFVISKTIWTFDLANNVFSEIHLPLRVALGSIAVLMSVKMVEDKLAVSCTDSGGNVLDRDYKDSGVNVWVMMEYGNPKSWRRLIDIYLGGNLGKIMGALITGDGKTVVATSVGNLISWDCNSENIENIALPILDPDFMNVYVPSLVLLRCNNEALRCIELPLKKKKKRNKETGTRKHRVFAAG</sequence>
<dbReference type="SMART" id="SM00256">
    <property type="entry name" value="FBOX"/>
    <property type="match status" value="1"/>
</dbReference>
<dbReference type="AlphaFoldDB" id="A0AAW1HJS7"/>
<keyword evidence="3" id="KW-1185">Reference proteome</keyword>
<name>A0AAW1HJS7_SAPOF</name>
<dbReference type="InterPro" id="IPR036047">
    <property type="entry name" value="F-box-like_dom_sf"/>
</dbReference>
<dbReference type="CDD" id="cd22157">
    <property type="entry name" value="F-box_AtFBW1-like"/>
    <property type="match status" value="1"/>
</dbReference>
<gene>
    <name evidence="2" type="ORF">RND81_11G113900</name>
</gene>
<evidence type="ECO:0000313" key="2">
    <source>
        <dbReference type="EMBL" id="KAK9676982.1"/>
    </source>
</evidence>
<dbReference type="InterPro" id="IPR013187">
    <property type="entry name" value="F-box-assoc_dom_typ3"/>
</dbReference>